<dbReference type="PANTHER" id="PTHR43105">
    <property type="entry name" value="RESPIRATORY NITRATE REDUCTASE"/>
    <property type="match status" value="1"/>
</dbReference>
<dbReference type="RefSeq" id="WP_132510455.1">
    <property type="nucleotide sequence ID" value="NZ_SLYQ01000001.1"/>
</dbReference>
<dbReference type="GO" id="GO:0045333">
    <property type="term" value="P:cellular respiration"/>
    <property type="evidence" value="ECO:0007669"/>
    <property type="project" value="UniProtKB-ARBA"/>
</dbReference>
<dbReference type="GO" id="GO:0016491">
    <property type="term" value="F:oxidoreductase activity"/>
    <property type="evidence" value="ECO:0007669"/>
    <property type="project" value="UniProtKB-KW"/>
</dbReference>
<dbReference type="GO" id="GO:0051539">
    <property type="term" value="F:4 iron, 4 sulfur cluster binding"/>
    <property type="evidence" value="ECO:0007669"/>
    <property type="project" value="UniProtKB-KW"/>
</dbReference>
<accession>A0ABD7QPF6</accession>
<evidence type="ECO:0000259" key="11">
    <source>
        <dbReference type="Pfam" id="PF01568"/>
    </source>
</evidence>
<dbReference type="Gene3D" id="3.40.228.10">
    <property type="entry name" value="Dimethylsulfoxide Reductase, domain 2"/>
    <property type="match status" value="1"/>
</dbReference>
<dbReference type="Gene3D" id="3.40.50.740">
    <property type="match status" value="1"/>
</dbReference>
<evidence type="ECO:0000256" key="7">
    <source>
        <dbReference type="ARBA" id="ARBA00023002"/>
    </source>
</evidence>
<protein>
    <submittedName>
        <fullName evidence="12">Molybdopterin-dependent oxidoreductase alpha subunit</fullName>
    </submittedName>
</protein>
<comment type="cofactor">
    <cofactor evidence="2">
        <name>[4Fe-4S] cluster</name>
        <dbReference type="ChEBI" id="CHEBI:49883"/>
    </cofactor>
</comment>
<evidence type="ECO:0000259" key="10">
    <source>
        <dbReference type="Pfam" id="PF00384"/>
    </source>
</evidence>
<keyword evidence="9" id="KW-0411">Iron-sulfur</keyword>
<comment type="similarity">
    <text evidence="3">Belongs to the prokaryotic molybdopterin-containing oxidoreductase family.</text>
</comment>
<evidence type="ECO:0000256" key="3">
    <source>
        <dbReference type="ARBA" id="ARBA00010312"/>
    </source>
</evidence>
<evidence type="ECO:0000256" key="2">
    <source>
        <dbReference type="ARBA" id="ARBA00001966"/>
    </source>
</evidence>
<dbReference type="NCBIfam" id="TIGR01701">
    <property type="entry name" value="Fdhalpha-like"/>
    <property type="match status" value="1"/>
</dbReference>
<dbReference type="SUPFAM" id="SSF53706">
    <property type="entry name" value="Formate dehydrogenase/DMSO reductase, domains 1-3"/>
    <property type="match status" value="1"/>
</dbReference>
<dbReference type="GO" id="GO:1990204">
    <property type="term" value="C:oxidoreductase complex"/>
    <property type="evidence" value="ECO:0007669"/>
    <property type="project" value="UniProtKB-ARBA"/>
</dbReference>
<dbReference type="InterPro" id="IPR037951">
    <property type="entry name" value="MopB_CT_YdeP"/>
</dbReference>
<dbReference type="CDD" id="cd02787">
    <property type="entry name" value="MopB_CT_ydeP"/>
    <property type="match status" value="1"/>
</dbReference>
<keyword evidence="8" id="KW-0408">Iron</keyword>
<dbReference type="InterPro" id="IPR006657">
    <property type="entry name" value="MoPterin_dinucl-bd_dom"/>
</dbReference>
<dbReference type="AlphaFoldDB" id="A0ABD7QPF6"/>
<evidence type="ECO:0000256" key="1">
    <source>
        <dbReference type="ARBA" id="ARBA00001942"/>
    </source>
</evidence>
<evidence type="ECO:0000256" key="8">
    <source>
        <dbReference type="ARBA" id="ARBA00023004"/>
    </source>
</evidence>
<evidence type="ECO:0000256" key="5">
    <source>
        <dbReference type="ARBA" id="ARBA00022505"/>
    </source>
</evidence>
<dbReference type="InterPro" id="IPR010046">
    <property type="entry name" value="Mopterin_OxRdtse_a_bac"/>
</dbReference>
<reference evidence="12 13" key="1">
    <citation type="submission" date="2019-03" db="EMBL/GenBank/DDBJ databases">
        <title>Genomic analyses of the natural microbiome of Caenorhabditis elegans.</title>
        <authorList>
            <person name="Samuel B."/>
        </authorList>
    </citation>
    <scope>NUCLEOTIDE SEQUENCE [LARGE SCALE GENOMIC DNA]</scope>
    <source>
        <strain evidence="12 13">JUb54</strain>
    </source>
</reference>
<keyword evidence="6" id="KW-0479">Metal-binding</keyword>
<dbReference type="InterPro" id="IPR050123">
    <property type="entry name" value="Prok_molybdopt-oxidoreductase"/>
</dbReference>
<dbReference type="PIRSF" id="PIRSF000144">
    <property type="entry name" value="CbbBc"/>
    <property type="match status" value="1"/>
</dbReference>
<dbReference type="GO" id="GO:0046872">
    <property type="term" value="F:metal ion binding"/>
    <property type="evidence" value="ECO:0007669"/>
    <property type="project" value="UniProtKB-KW"/>
</dbReference>
<evidence type="ECO:0000313" key="12">
    <source>
        <dbReference type="EMBL" id="TCQ76777.1"/>
    </source>
</evidence>
<dbReference type="PANTHER" id="PTHR43105:SF4">
    <property type="entry name" value="PROTEIN YDEP"/>
    <property type="match status" value="1"/>
</dbReference>
<sequence length="766" mass="83873">MNKKRRAVPGVHPYDGPAGGWGALKATAIAVRTQMDALDAPATLLRTNQPDGFDCPGCAWPDKEHKSTFQFCENGAKAVTWEATSKRVTAEFLAANTVSSLLAKSDFELEGYGRLTDPLVYDRASDTLRPVSWGRAFARIGEIVSRMQPDEVEFYTSGRASNEAAYLFQLYARELGTNNFPDCSNMCHEATSVGLPQSIGIGKGTVSLDDFEQTELVISIGHNPGTNHPRMMGTLHELSRRGVPIIVLNPLKERALERFADPQNVIEMATYSSTNIASTYFQVKAGGDAAALKGIAKALLQMDDDLDNVLDGAFIAEHTQNFPAFADDLRLTRWHDIERESGLTRDDLQRVAAAYAKSNATIVTYGMGITQHNKGTSNVRLIADLLLMRGNIGKPGAGICPLRGHSNVQGNRTVGITEKPSASFLANLQKEFGFVPPQAHGHDAVKALEAMIAGKSKALLCLGGNFAVAMPDRQQAFPAMQGLELSVHVGTKLNRSHLLVAKETYILPCLGRTELDIQESGRQSITVEDSMSMVHASSGKLKPASPQLRSEPAIVAGMAMATLANSKVDWLALVANYDRIRELIERTVPGFENYNQRIRHPGGFRMPLPPTERVWPTPTGKAMFSVFHGVHENVQVDGEDVMRLVTLRSHDQYNTTIYALDDRYRGVFGRRDVLFMNEQDMANMGLEHGDRVDISTALPDSHQRLEDITVVAYSIAPGTVGAYYPEANVLVPLNYLDQESGTPSYKSVPIRLTLRSKEILPVAGLR</sequence>
<dbReference type="Gene3D" id="2.40.40.20">
    <property type="match status" value="1"/>
</dbReference>
<proteinExistence type="inferred from homology"/>
<evidence type="ECO:0000313" key="13">
    <source>
        <dbReference type="Proteomes" id="UP000295263"/>
    </source>
</evidence>
<evidence type="ECO:0000256" key="4">
    <source>
        <dbReference type="ARBA" id="ARBA00022485"/>
    </source>
</evidence>
<gene>
    <name evidence="12" type="ORF">EC841_101589</name>
</gene>
<dbReference type="Proteomes" id="UP000295263">
    <property type="component" value="Unassembled WGS sequence"/>
</dbReference>
<keyword evidence="4" id="KW-0004">4Fe-4S</keyword>
<dbReference type="InterPro" id="IPR041953">
    <property type="entry name" value="YdeP_MopB"/>
</dbReference>
<dbReference type="Pfam" id="PF00384">
    <property type="entry name" value="Molybdopterin"/>
    <property type="match status" value="1"/>
</dbReference>
<dbReference type="CDD" id="cd02767">
    <property type="entry name" value="MopB_ydeP"/>
    <property type="match status" value="1"/>
</dbReference>
<comment type="caution">
    <text evidence="12">The sequence shown here is derived from an EMBL/GenBank/DDBJ whole genome shotgun (WGS) entry which is preliminary data.</text>
</comment>
<name>A0ABD7QPF6_RAOOR</name>
<feature type="domain" description="Molybdopterin dinucleotide-binding" evidence="11">
    <location>
        <begin position="642"/>
        <end position="749"/>
    </location>
</feature>
<dbReference type="SUPFAM" id="SSF50692">
    <property type="entry name" value="ADC-like"/>
    <property type="match status" value="1"/>
</dbReference>
<keyword evidence="5" id="KW-0500">Molybdenum</keyword>
<organism evidence="12 13">
    <name type="scientific">Raoultella ornithinolytica</name>
    <name type="common">Klebsiella ornithinolytica</name>
    <dbReference type="NCBI Taxonomy" id="54291"/>
    <lineage>
        <taxon>Bacteria</taxon>
        <taxon>Pseudomonadati</taxon>
        <taxon>Pseudomonadota</taxon>
        <taxon>Gammaproteobacteria</taxon>
        <taxon>Enterobacterales</taxon>
        <taxon>Enterobacteriaceae</taxon>
        <taxon>Klebsiella/Raoultella group</taxon>
        <taxon>Raoultella</taxon>
    </lineage>
</organism>
<dbReference type="EMBL" id="SLYQ01000001">
    <property type="protein sequence ID" value="TCQ76777.1"/>
    <property type="molecule type" value="Genomic_DNA"/>
</dbReference>
<evidence type="ECO:0000256" key="9">
    <source>
        <dbReference type="ARBA" id="ARBA00023014"/>
    </source>
</evidence>
<evidence type="ECO:0000256" key="6">
    <source>
        <dbReference type="ARBA" id="ARBA00022723"/>
    </source>
</evidence>
<dbReference type="InterPro" id="IPR009010">
    <property type="entry name" value="Asp_de-COase-like_dom_sf"/>
</dbReference>
<feature type="domain" description="Molybdopterin oxidoreductase" evidence="10">
    <location>
        <begin position="114"/>
        <end position="484"/>
    </location>
</feature>
<dbReference type="Pfam" id="PF01568">
    <property type="entry name" value="Molydop_binding"/>
    <property type="match status" value="1"/>
</dbReference>
<keyword evidence="7" id="KW-0560">Oxidoreductase</keyword>
<comment type="cofactor">
    <cofactor evidence="1">
        <name>Mo-bis(molybdopterin guanine dinucleotide)</name>
        <dbReference type="ChEBI" id="CHEBI:60539"/>
    </cofactor>
</comment>
<dbReference type="InterPro" id="IPR006656">
    <property type="entry name" value="Mopterin_OxRdtase"/>
</dbReference>